<protein>
    <recommendedName>
        <fullName evidence="2">protein-tyrosine-phosphatase</fullName>
        <ecNumber evidence="2">3.1.3.48</ecNumber>
    </recommendedName>
</protein>
<reference evidence="8 9" key="1">
    <citation type="journal article" date="2019" name="Nat. Ecol. Evol.">
        <title>Megaphylogeny resolves global patterns of mushroom evolution.</title>
        <authorList>
            <person name="Varga T."/>
            <person name="Krizsan K."/>
            <person name="Foldi C."/>
            <person name="Dima B."/>
            <person name="Sanchez-Garcia M."/>
            <person name="Sanchez-Ramirez S."/>
            <person name="Szollosi G.J."/>
            <person name="Szarkandi J.G."/>
            <person name="Papp V."/>
            <person name="Albert L."/>
            <person name="Andreopoulos W."/>
            <person name="Angelini C."/>
            <person name="Antonin V."/>
            <person name="Barry K.W."/>
            <person name="Bougher N.L."/>
            <person name="Buchanan P."/>
            <person name="Buyck B."/>
            <person name="Bense V."/>
            <person name="Catcheside P."/>
            <person name="Chovatia M."/>
            <person name="Cooper J."/>
            <person name="Damon W."/>
            <person name="Desjardin D."/>
            <person name="Finy P."/>
            <person name="Geml J."/>
            <person name="Haridas S."/>
            <person name="Hughes K."/>
            <person name="Justo A."/>
            <person name="Karasinski D."/>
            <person name="Kautmanova I."/>
            <person name="Kiss B."/>
            <person name="Kocsube S."/>
            <person name="Kotiranta H."/>
            <person name="LaButti K.M."/>
            <person name="Lechner B.E."/>
            <person name="Liimatainen K."/>
            <person name="Lipzen A."/>
            <person name="Lukacs Z."/>
            <person name="Mihaltcheva S."/>
            <person name="Morgado L.N."/>
            <person name="Niskanen T."/>
            <person name="Noordeloos M.E."/>
            <person name="Ohm R.A."/>
            <person name="Ortiz-Santana B."/>
            <person name="Ovrebo C."/>
            <person name="Racz N."/>
            <person name="Riley R."/>
            <person name="Savchenko A."/>
            <person name="Shiryaev A."/>
            <person name="Soop K."/>
            <person name="Spirin V."/>
            <person name="Szebenyi C."/>
            <person name="Tomsovsky M."/>
            <person name="Tulloss R.E."/>
            <person name="Uehling J."/>
            <person name="Grigoriev I.V."/>
            <person name="Vagvolgyi C."/>
            <person name="Papp T."/>
            <person name="Martin F.M."/>
            <person name="Miettinen O."/>
            <person name="Hibbett D.S."/>
            <person name="Nagy L.G."/>
        </authorList>
    </citation>
    <scope>NUCLEOTIDE SEQUENCE [LARGE SCALE GENOMIC DNA]</scope>
    <source>
        <strain evidence="8 9">CBS 962.96</strain>
    </source>
</reference>
<dbReference type="Gene3D" id="3.90.190.10">
    <property type="entry name" value="Protein tyrosine phosphatase superfamily"/>
    <property type="match status" value="1"/>
</dbReference>
<feature type="compositionally biased region" description="Low complexity" evidence="5">
    <location>
        <begin position="238"/>
        <end position="255"/>
    </location>
</feature>
<dbReference type="InterPro" id="IPR029021">
    <property type="entry name" value="Prot-tyrosine_phosphatase-like"/>
</dbReference>
<keyword evidence="9" id="KW-1185">Reference proteome</keyword>
<feature type="region of interest" description="Disordered" evidence="5">
    <location>
        <begin position="393"/>
        <end position="591"/>
    </location>
</feature>
<feature type="compositionally biased region" description="Acidic residues" evidence="5">
    <location>
        <begin position="397"/>
        <end position="406"/>
    </location>
</feature>
<feature type="compositionally biased region" description="Low complexity" evidence="5">
    <location>
        <begin position="535"/>
        <end position="591"/>
    </location>
</feature>
<feature type="compositionally biased region" description="Acidic residues" evidence="5">
    <location>
        <begin position="420"/>
        <end position="432"/>
    </location>
</feature>
<keyword evidence="3" id="KW-0378">Hydrolase</keyword>
<feature type="region of interest" description="Disordered" evidence="5">
    <location>
        <begin position="165"/>
        <end position="268"/>
    </location>
</feature>
<dbReference type="PANTHER" id="PTHR45848">
    <property type="entry name" value="DUAL SPECIFICITY PROTEIN PHOSPHATASE 12 FAMILY MEMBER"/>
    <property type="match status" value="1"/>
</dbReference>
<dbReference type="PANTHER" id="PTHR45848:SF4">
    <property type="entry name" value="DUAL SPECIFICITY PROTEIN PHOSPHATASE 12"/>
    <property type="match status" value="1"/>
</dbReference>
<dbReference type="InterPro" id="IPR016130">
    <property type="entry name" value="Tyr_Pase_AS"/>
</dbReference>
<comment type="similarity">
    <text evidence="1">Belongs to the protein-tyrosine phosphatase family. Non-receptor class dual specificity subfamily.</text>
</comment>
<evidence type="ECO:0000313" key="8">
    <source>
        <dbReference type="EMBL" id="THV01954.1"/>
    </source>
</evidence>
<dbReference type="CDD" id="cd14498">
    <property type="entry name" value="DSP"/>
    <property type="match status" value="1"/>
</dbReference>
<feature type="compositionally biased region" description="Gly residues" evidence="5">
    <location>
        <begin position="646"/>
        <end position="655"/>
    </location>
</feature>
<feature type="compositionally biased region" description="Low complexity" evidence="5">
    <location>
        <begin position="184"/>
        <end position="228"/>
    </location>
</feature>
<feature type="compositionally biased region" description="Acidic residues" evidence="5">
    <location>
        <begin position="472"/>
        <end position="486"/>
    </location>
</feature>
<feature type="domain" description="Tyrosine-protein phosphatase" evidence="6">
    <location>
        <begin position="2"/>
        <end position="143"/>
    </location>
</feature>
<feature type="compositionally biased region" description="Low complexity" evidence="5">
    <location>
        <begin position="634"/>
        <end position="643"/>
    </location>
</feature>
<evidence type="ECO:0000256" key="2">
    <source>
        <dbReference type="ARBA" id="ARBA00013064"/>
    </source>
</evidence>
<organism evidence="8 9">
    <name type="scientific">Dendrothele bispora (strain CBS 962.96)</name>
    <dbReference type="NCBI Taxonomy" id="1314807"/>
    <lineage>
        <taxon>Eukaryota</taxon>
        <taxon>Fungi</taxon>
        <taxon>Dikarya</taxon>
        <taxon>Basidiomycota</taxon>
        <taxon>Agaricomycotina</taxon>
        <taxon>Agaricomycetes</taxon>
        <taxon>Agaricomycetidae</taxon>
        <taxon>Agaricales</taxon>
        <taxon>Agaricales incertae sedis</taxon>
        <taxon>Dendrothele</taxon>
    </lineage>
</organism>
<dbReference type="InterPro" id="IPR020422">
    <property type="entry name" value="TYR_PHOSPHATASE_DUAL_dom"/>
</dbReference>
<gene>
    <name evidence="8" type="ORF">K435DRAFT_792901</name>
</gene>
<dbReference type="InterPro" id="IPR000340">
    <property type="entry name" value="Dual-sp_phosphatase_cat-dom"/>
</dbReference>
<evidence type="ECO:0000256" key="5">
    <source>
        <dbReference type="SAM" id="MobiDB-lite"/>
    </source>
</evidence>
<evidence type="ECO:0000259" key="7">
    <source>
        <dbReference type="PROSITE" id="PS50056"/>
    </source>
</evidence>
<dbReference type="GO" id="GO:0004725">
    <property type="term" value="F:protein tyrosine phosphatase activity"/>
    <property type="evidence" value="ECO:0007669"/>
    <property type="project" value="UniProtKB-EC"/>
</dbReference>
<feature type="compositionally biased region" description="Low complexity" evidence="5">
    <location>
        <begin position="333"/>
        <end position="346"/>
    </location>
</feature>
<dbReference type="PROSITE" id="PS00383">
    <property type="entry name" value="TYR_PHOSPHATASE_1"/>
    <property type="match status" value="1"/>
</dbReference>
<dbReference type="OrthoDB" id="2017893at2759"/>
<dbReference type="InterPro" id="IPR000387">
    <property type="entry name" value="Tyr_Pase_dom"/>
</dbReference>
<accession>A0A4S8MID6</accession>
<dbReference type="GO" id="GO:0005634">
    <property type="term" value="C:nucleus"/>
    <property type="evidence" value="ECO:0007669"/>
    <property type="project" value="TreeGrafter"/>
</dbReference>
<feature type="compositionally biased region" description="Low complexity" evidence="5">
    <location>
        <begin position="457"/>
        <end position="468"/>
    </location>
</feature>
<feature type="region of interest" description="Disordered" evidence="5">
    <location>
        <begin position="628"/>
        <end position="655"/>
    </location>
</feature>
<dbReference type="SUPFAM" id="SSF52799">
    <property type="entry name" value="(Phosphotyrosine protein) phosphatases II"/>
    <property type="match status" value="1"/>
</dbReference>
<feature type="compositionally biased region" description="Polar residues" evidence="5">
    <location>
        <begin position="317"/>
        <end position="327"/>
    </location>
</feature>
<evidence type="ECO:0000256" key="3">
    <source>
        <dbReference type="ARBA" id="ARBA00022801"/>
    </source>
</evidence>
<feature type="domain" description="Tyrosine specific protein phosphatases" evidence="7">
    <location>
        <begin position="64"/>
        <end position="122"/>
    </location>
</feature>
<evidence type="ECO:0000256" key="1">
    <source>
        <dbReference type="ARBA" id="ARBA00008601"/>
    </source>
</evidence>
<evidence type="ECO:0000256" key="4">
    <source>
        <dbReference type="ARBA" id="ARBA00022912"/>
    </source>
</evidence>
<keyword evidence="4" id="KW-0904">Protein phosphatase</keyword>
<evidence type="ECO:0000259" key="6">
    <source>
        <dbReference type="PROSITE" id="PS50054"/>
    </source>
</evidence>
<evidence type="ECO:0000313" key="9">
    <source>
        <dbReference type="Proteomes" id="UP000297245"/>
    </source>
</evidence>
<dbReference type="Pfam" id="PF00782">
    <property type="entry name" value="DSPc"/>
    <property type="match status" value="1"/>
</dbReference>
<dbReference type="PROSITE" id="PS50054">
    <property type="entry name" value="TYR_PHOSPHATASE_DUAL"/>
    <property type="match status" value="1"/>
</dbReference>
<feature type="region of interest" description="Disordered" evidence="5">
    <location>
        <begin position="288"/>
        <end position="377"/>
    </location>
</feature>
<dbReference type="SMART" id="SM00195">
    <property type="entry name" value="DSPc"/>
    <property type="match status" value="1"/>
</dbReference>
<sequence length="726" mass="75470">MNAMDQVIPNLWLGGLQAALDTKTLKAHNIFSVLSAMRGKVSIHETFIKHQILLDDTEEEDILVHLMPAITFIQAELGKGRGVLVHCHAGVSRSATIVAAYLMYSMRIDPIEALNMVRDVRPEIDPNPGFLIQLEIFHNAAYKITRRDKTTRMFYMERTAEEVMNGDGTLPSTDMFARLPPSLPHSAHPSSSSSSTTPHSLSRSSSISSPHYPFPPSSSSASSSASPSTPSPSPSPSHPSSSSSSSSSHTYSYSSIHTNPSTPYPTPHRRIRCKLCRHELATREHMLDHGQVGPPTPASMTPASVTPVGSRRGSEGGTKSSRHNSITLGLAMTPTTTTSPTTTIPSGPGGGGGGAQPRSRLNSSTSRPRRPSGLSNFLAAGGLAGLTMSQIESESVVVDDDSESESSSESGESESGQGGEGEEGEEGEEGDGGDGGKTAKPKAEEEMFSPPLTAKASSSSSRGLGLSRTGDEEQEEDEEEEEEEEEEGKKAVLQQLEKAKSLGRRMSDSIQAGVGSGSGSGSGTKEEDVDMVDGTSSSSSTNASILGSTTQIPMTTSPPLTSPLSLTTTNTNQNTTANTMTSSTTTTTTSTSYAPPGDLVAQLHANPKLAALKGAVSITPGGGVVALGGGGGSPSSSSPSTSVREGAGGSGVGGGGIWATRSPPILVNPKCSGYFVEPGKSGKIICPNKKCGAKLGNYDWAGVCCGCKEWVVPGFCISRAKVDEVV</sequence>
<dbReference type="Proteomes" id="UP000297245">
    <property type="component" value="Unassembled WGS sequence"/>
</dbReference>
<dbReference type="EC" id="3.1.3.48" evidence="2"/>
<proteinExistence type="inferred from homology"/>
<dbReference type="PROSITE" id="PS50056">
    <property type="entry name" value="TYR_PHOSPHATASE_2"/>
    <property type="match status" value="1"/>
</dbReference>
<dbReference type="AlphaFoldDB" id="A0A4S8MID6"/>
<dbReference type="EMBL" id="ML179082">
    <property type="protein sequence ID" value="THV01954.1"/>
    <property type="molecule type" value="Genomic_DNA"/>
</dbReference>
<name>A0A4S8MID6_DENBC</name>
<dbReference type="GO" id="GO:0008138">
    <property type="term" value="F:protein tyrosine/serine/threonine phosphatase activity"/>
    <property type="evidence" value="ECO:0007669"/>
    <property type="project" value="TreeGrafter"/>
</dbReference>